<comment type="caution">
    <text evidence="2">The sequence shown here is derived from an EMBL/GenBank/DDBJ whole genome shotgun (WGS) entry which is preliminary data.</text>
</comment>
<organism evidence="2 3">
    <name type="scientific">Brotaphodocola catenula</name>
    <dbReference type="NCBI Taxonomy" id="2885361"/>
    <lineage>
        <taxon>Bacteria</taxon>
        <taxon>Bacillati</taxon>
        <taxon>Bacillota</taxon>
        <taxon>Clostridia</taxon>
        <taxon>Lachnospirales</taxon>
        <taxon>Lachnospiraceae</taxon>
        <taxon>Brotaphodocola</taxon>
    </lineage>
</organism>
<dbReference type="AlphaFoldDB" id="A0AAE3ALK3"/>
<reference evidence="2" key="1">
    <citation type="submission" date="2021-10" db="EMBL/GenBank/DDBJ databases">
        <title>Anaerobic single-cell dispensing facilitates the cultivation of human gut bacteria.</title>
        <authorList>
            <person name="Afrizal A."/>
        </authorList>
    </citation>
    <scope>NUCLEOTIDE SEQUENCE</scope>
    <source>
        <strain evidence="2">CLA-AA-H274</strain>
    </source>
</reference>
<gene>
    <name evidence="2" type="ORF">LKD32_03690</name>
</gene>
<dbReference type="Pfam" id="PF07561">
    <property type="entry name" value="DUF1540"/>
    <property type="match status" value="2"/>
</dbReference>
<dbReference type="Proteomes" id="UP001198962">
    <property type="component" value="Unassembled WGS sequence"/>
</dbReference>
<proteinExistence type="predicted"/>
<protein>
    <submittedName>
        <fullName evidence="2">DUF1540 domain-containing protein</fullName>
    </submittedName>
</protein>
<sequence length="103" mass="11479">MTKLECSVTNCLHNSDHCCCRQAIVVDGQDASTKEETCCCSFDEKKEGSFTNVFQTPEEKLEISCEAVKCMYNEEHRCMADHIGITGDYATSADQTLCASFKM</sequence>
<dbReference type="EMBL" id="JAJEPU010000007">
    <property type="protein sequence ID" value="MCC2163993.1"/>
    <property type="molecule type" value="Genomic_DNA"/>
</dbReference>
<accession>A0AAE3ALK3</accession>
<name>A0AAE3ALK3_9FIRM</name>
<evidence type="ECO:0000313" key="2">
    <source>
        <dbReference type="EMBL" id="MCC2163993.1"/>
    </source>
</evidence>
<feature type="domain" description="DUF1540" evidence="1">
    <location>
        <begin position="63"/>
        <end position="101"/>
    </location>
</feature>
<feature type="domain" description="DUF1540" evidence="1">
    <location>
        <begin position="5"/>
        <end position="42"/>
    </location>
</feature>
<keyword evidence="3" id="KW-1185">Reference proteome</keyword>
<evidence type="ECO:0000313" key="3">
    <source>
        <dbReference type="Proteomes" id="UP001198962"/>
    </source>
</evidence>
<dbReference type="RefSeq" id="WP_308450743.1">
    <property type="nucleotide sequence ID" value="NZ_JAJEPU010000007.1"/>
</dbReference>
<evidence type="ECO:0000259" key="1">
    <source>
        <dbReference type="Pfam" id="PF07561"/>
    </source>
</evidence>
<dbReference type="InterPro" id="IPR011437">
    <property type="entry name" value="DUF1540"/>
</dbReference>